<feature type="compositionally biased region" description="Polar residues" evidence="4">
    <location>
        <begin position="627"/>
        <end position="640"/>
    </location>
</feature>
<organism evidence="7 8">
    <name type="scientific">Opisthorchis viverrini</name>
    <name type="common">Southeast Asian liver fluke</name>
    <dbReference type="NCBI Taxonomy" id="6198"/>
    <lineage>
        <taxon>Eukaryota</taxon>
        <taxon>Metazoa</taxon>
        <taxon>Spiralia</taxon>
        <taxon>Lophotrochozoa</taxon>
        <taxon>Platyhelminthes</taxon>
        <taxon>Trematoda</taxon>
        <taxon>Digenea</taxon>
        <taxon>Opisthorchiida</taxon>
        <taxon>Opisthorchiata</taxon>
        <taxon>Opisthorchiidae</taxon>
        <taxon>Opisthorchis</taxon>
    </lineage>
</organism>
<dbReference type="GeneID" id="20322915"/>
<dbReference type="OrthoDB" id="10260459at2759"/>
<evidence type="ECO:0000259" key="6">
    <source>
        <dbReference type="Pfam" id="PF14775"/>
    </source>
</evidence>
<dbReference type="GO" id="GO:0005858">
    <property type="term" value="C:axonemal dynein complex"/>
    <property type="evidence" value="ECO:0007669"/>
    <property type="project" value="InterPro"/>
</dbReference>
<dbReference type="GO" id="GO:0003352">
    <property type="term" value="P:regulation of cilium movement"/>
    <property type="evidence" value="ECO:0007669"/>
    <property type="project" value="TreeGrafter"/>
</dbReference>
<evidence type="ECO:0000256" key="1">
    <source>
        <dbReference type="ARBA" id="ARBA00009688"/>
    </source>
</evidence>
<dbReference type="PANTHER" id="PTHR21625">
    <property type="entry name" value="NYD-SP28 PROTEIN"/>
    <property type="match status" value="1"/>
</dbReference>
<reference evidence="7 8" key="1">
    <citation type="submission" date="2013-11" db="EMBL/GenBank/DDBJ databases">
        <title>Opisthorchis viverrini - life in the bile duct.</title>
        <authorList>
            <person name="Young N.D."/>
            <person name="Nagarajan N."/>
            <person name="Lin S.J."/>
            <person name="Korhonen P.K."/>
            <person name="Jex A.R."/>
            <person name="Hall R.S."/>
            <person name="Safavi-Hemami H."/>
            <person name="Kaewkong W."/>
            <person name="Bertrand D."/>
            <person name="Gao S."/>
            <person name="Seet Q."/>
            <person name="Wongkham S."/>
            <person name="Teh B.T."/>
            <person name="Wongkham C."/>
            <person name="Intapan P.M."/>
            <person name="Maleewong W."/>
            <person name="Yang X."/>
            <person name="Hu M."/>
            <person name="Wang Z."/>
            <person name="Hofmann A."/>
            <person name="Sternberg P.W."/>
            <person name="Tan P."/>
            <person name="Wang J."/>
            <person name="Gasser R.B."/>
        </authorList>
    </citation>
    <scope>NUCLEOTIDE SEQUENCE [LARGE SCALE GENOMIC DNA]</scope>
</reference>
<dbReference type="AlphaFoldDB" id="A0A074ZCM0"/>
<gene>
    <name evidence="7" type="ORF">T265_08736</name>
</gene>
<feature type="domain" description="Dynein regulatory complex protein 1/2 N-terminal" evidence="5">
    <location>
        <begin position="137"/>
        <end position="238"/>
    </location>
</feature>
<dbReference type="Pfam" id="PF14772">
    <property type="entry name" value="NYD-SP28"/>
    <property type="match status" value="1"/>
</dbReference>
<dbReference type="InterPro" id="IPR029440">
    <property type="entry name" value="DRC1_C"/>
</dbReference>
<evidence type="ECO:0000256" key="3">
    <source>
        <dbReference type="SAM" id="Coils"/>
    </source>
</evidence>
<dbReference type="Proteomes" id="UP000054324">
    <property type="component" value="Unassembled WGS sequence"/>
</dbReference>
<feature type="domain" description="Dynein regulatory complex protein 1 C-terminal" evidence="6">
    <location>
        <begin position="828"/>
        <end position="888"/>
    </location>
</feature>
<dbReference type="GO" id="GO:0070286">
    <property type="term" value="P:axonemal dynein complex assembly"/>
    <property type="evidence" value="ECO:0007669"/>
    <property type="project" value="InterPro"/>
</dbReference>
<feature type="region of interest" description="Disordered" evidence="4">
    <location>
        <begin position="625"/>
        <end position="644"/>
    </location>
</feature>
<dbReference type="KEGG" id="ovi:T265_08736"/>
<sequence length="907" mass="105185">MPKFQSAGCPIVLSTRSVLMPTYPSDFTIKEPLCRRRWDLAPDTIMKKFTERTGFVTSIALSDVTLIEAAGNVFLRFCSKGLLNVIVTYYPRPQPEEQDSESKNEDLSLSKKQIEASAQRIAKLIRDGDTFVSNIRVACDARENMRRTEEDELNARRIEKLESDATTGLDAFNKITEKWDAVKTGELPQEIREMLVEQKRQCTELINEKNKLINELNLELKAKDDHYVRELRKRTEDVELLTERMETQIQSMQKTYREELIAIEESLNAQKDKLVADQNAEWEELMSEIKQKQINYLETHFHLVEVFDSELSKLRNKHSEEYNELKNSLESEVESLEAQLRQLKVTYQHNLEKLEYNFQVLKRRDEENMITKSNQKRKITRLQDTLNNLHVRGMRQEKQYSLENEQLSEDYKRRMENFKDLQMKSKLFIEAEHRNFRDIWIMNEENLKKLTNRLLEANRVINEQQLGLPWTRPDMTFMCNVGPLTGPIEQITCRPPAVIAMQYAFQSQKTHAMVKAEANKIPESLRDVSPEVVRDFLNLLCYEPEFLIEEKLKRLLKPLTHEEETLMRLDTILTALGVTNEEELNYLFTHFIIQPTHTHFLDKQTRSAKVIRLIQPQTEAVIDSLETETQPTGSTQNVDESVQKSDEENFVTATSADAAIAIDCPPINDVEDGLSNHINQHVSVQTGRTSDILADFSESKQPMSIWTTSQDMLQKDPEEKHTNTSEVTDGTVFHADDEKDEQRPWELVSPVNVVKVLHQFTTNMKRREKRCGGAASPKSHPTDVENDFRGKSHQSDKHEGNSGKETLVSKVVSTGVETDKRDDSYDAEYWNKYASTVVTAETEKVWDNLHIALEHYLQILKHRAKLIHESEGLRRQNGELRHLLQQYLNAPVNYELQIPPAKTLHFA</sequence>
<dbReference type="PANTHER" id="PTHR21625:SF1">
    <property type="entry name" value="DYNEIN REGULATORY COMPLEX PROTEIN 1"/>
    <property type="match status" value="1"/>
</dbReference>
<dbReference type="GO" id="GO:0060285">
    <property type="term" value="P:cilium-dependent cell motility"/>
    <property type="evidence" value="ECO:0007669"/>
    <property type="project" value="TreeGrafter"/>
</dbReference>
<dbReference type="InterPro" id="IPR039750">
    <property type="entry name" value="DRC1/DRC2"/>
</dbReference>
<feature type="coiled-coil region" evidence="3">
    <location>
        <begin position="195"/>
        <end position="226"/>
    </location>
</feature>
<evidence type="ECO:0000259" key="5">
    <source>
        <dbReference type="Pfam" id="PF14772"/>
    </source>
</evidence>
<dbReference type="RefSeq" id="XP_009172885.1">
    <property type="nucleotide sequence ID" value="XM_009174621.1"/>
</dbReference>
<evidence type="ECO:0000313" key="8">
    <source>
        <dbReference type="Proteomes" id="UP000054324"/>
    </source>
</evidence>
<proteinExistence type="inferred from homology"/>
<evidence type="ECO:0008006" key="9">
    <source>
        <dbReference type="Google" id="ProtNLM"/>
    </source>
</evidence>
<feature type="coiled-coil region" evidence="3">
    <location>
        <begin position="315"/>
        <end position="424"/>
    </location>
</feature>
<evidence type="ECO:0000256" key="2">
    <source>
        <dbReference type="ARBA" id="ARBA00023054"/>
    </source>
</evidence>
<dbReference type="STRING" id="6198.A0A074ZCM0"/>
<accession>A0A074ZCM0</accession>
<feature type="compositionally biased region" description="Basic and acidic residues" evidence="4">
    <location>
        <begin position="780"/>
        <end position="802"/>
    </location>
</feature>
<dbReference type="InterPro" id="IPR039505">
    <property type="entry name" value="DRC1/2_N"/>
</dbReference>
<evidence type="ECO:0000256" key="4">
    <source>
        <dbReference type="SAM" id="MobiDB-lite"/>
    </source>
</evidence>
<evidence type="ECO:0000313" key="7">
    <source>
        <dbReference type="EMBL" id="KER23362.1"/>
    </source>
</evidence>
<comment type="similarity">
    <text evidence="1">Belongs to the DRC1 family.</text>
</comment>
<keyword evidence="8" id="KW-1185">Reference proteome</keyword>
<protein>
    <recommendedName>
        <fullName evidence="9">Dynein regulatory complex protein 1 C-terminal domain-containing protein</fullName>
    </recommendedName>
</protein>
<dbReference type="EMBL" id="KL596852">
    <property type="protein sequence ID" value="KER23362.1"/>
    <property type="molecule type" value="Genomic_DNA"/>
</dbReference>
<dbReference type="CTD" id="20322915"/>
<dbReference type="Pfam" id="PF14775">
    <property type="entry name" value="NYD-SP28_assoc"/>
    <property type="match status" value="1"/>
</dbReference>
<name>A0A074ZCM0_OPIVI</name>
<feature type="region of interest" description="Disordered" evidence="4">
    <location>
        <begin position="765"/>
        <end position="807"/>
    </location>
</feature>
<keyword evidence="2 3" id="KW-0175">Coiled coil</keyword>